<evidence type="ECO:0000256" key="1">
    <source>
        <dbReference type="SAM" id="MobiDB-lite"/>
    </source>
</evidence>
<sequence>MSHESLNSVRRVRKRGEGEDFTGDTSLLPREEEWMRVNNVKAPMETDTANNNDTSQRSFSDAVRGGGNPMGSGNPVIVETVPNPLSTALAGGRSYNNAENEGGSHGNDENAGFKRHTEPSQEPEIKLERMNGIFNFVLNEAAMKKLRFP</sequence>
<evidence type="ECO:0000313" key="3">
    <source>
        <dbReference type="Proteomes" id="UP001341840"/>
    </source>
</evidence>
<dbReference type="EMBL" id="JASCZI010242676">
    <property type="protein sequence ID" value="MED6211793.1"/>
    <property type="molecule type" value="Genomic_DNA"/>
</dbReference>
<feature type="compositionally biased region" description="Polar residues" evidence="1">
    <location>
        <begin position="47"/>
        <end position="59"/>
    </location>
</feature>
<feature type="compositionally biased region" description="Basic and acidic residues" evidence="1">
    <location>
        <begin position="106"/>
        <end position="123"/>
    </location>
</feature>
<dbReference type="Proteomes" id="UP001341840">
    <property type="component" value="Unassembled WGS sequence"/>
</dbReference>
<keyword evidence="3" id="KW-1185">Reference proteome</keyword>
<feature type="region of interest" description="Disordered" evidence="1">
    <location>
        <begin position="1"/>
        <end position="123"/>
    </location>
</feature>
<evidence type="ECO:0000313" key="2">
    <source>
        <dbReference type="EMBL" id="MED6211793.1"/>
    </source>
</evidence>
<gene>
    <name evidence="2" type="ORF">PIB30_076923</name>
</gene>
<accession>A0ABU6YT46</accession>
<reference evidence="2 3" key="1">
    <citation type="journal article" date="2023" name="Plants (Basel)">
        <title>Bridging the Gap: Combining Genomics and Transcriptomics Approaches to Understand Stylosanthes scabra, an Orphan Legume from the Brazilian Caatinga.</title>
        <authorList>
            <person name="Ferreira-Neto J.R.C."/>
            <person name="da Silva M.D."/>
            <person name="Binneck E."/>
            <person name="de Melo N.F."/>
            <person name="da Silva R.H."/>
            <person name="de Melo A.L.T.M."/>
            <person name="Pandolfi V."/>
            <person name="Bustamante F.O."/>
            <person name="Brasileiro-Vidal A.C."/>
            <person name="Benko-Iseppon A.M."/>
        </authorList>
    </citation>
    <scope>NUCLEOTIDE SEQUENCE [LARGE SCALE GENOMIC DNA]</scope>
    <source>
        <tissue evidence="2">Leaves</tissue>
    </source>
</reference>
<comment type="caution">
    <text evidence="2">The sequence shown here is derived from an EMBL/GenBank/DDBJ whole genome shotgun (WGS) entry which is preliminary data.</text>
</comment>
<organism evidence="2 3">
    <name type="scientific">Stylosanthes scabra</name>
    <dbReference type="NCBI Taxonomy" id="79078"/>
    <lineage>
        <taxon>Eukaryota</taxon>
        <taxon>Viridiplantae</taxon>
        <taxon>Streptophyta</taxon>
        <taxon>Embryophyta</taxon>
        <taxon>Tracheophyta</taxon>
        <taxon>Spermatophyta</taxon>
        <taxon>Magnoliopsida</taxon>
        <taxon>eudicotyledons</taxon>
        <taxon>Gunneridae</taxon>
        <taxon>Pentapetalae</taxon>
        <taxon>rosids</taxon>
        <taxon>fabids</taxon>
        <taxon>Fabales</taxon>
        <taxon>Fabaceae</taxon>
        <taxon>Papilionoideae</taxon>
        <taxon>50 kb inversion clade</taxon>
        <taxon>dalbergioids sensu lato</taxon>
        <taxon>Dalbergieae</taxon>
        <taxon>Pterocarpus clade</taxon>
        <taxon>Stylosanthes</taxon>
    </lineage>
</organism>
<protein>
    <submittedName>
        <fullName evidence="2">Uncharacterized protein</fullName>
    </submittedName>
</protein>
<name>A0ABU6YT46_9FABA</name>
<proteinExistence type="predicted"/>